<evidence type="ECO:0000313" key="2">
    <source>
        <dbReference type="Proteomes" id="UP000238157"/>
    </source>
</evidence>
<dbReference type="OrthoDB" id="7478530at2"/>
<reference evidence="1 2" key="1">
    <citation type="submission" date="2018-03" db="EMBL/GenBank/DDBJ databases">
        <title>Genomic Encyclopedia of Archaeal and Bacterial Type Strains, Phase II (KMG-II): from individual species to whole genera.</title>
        <authorList>
            <person name="Goeker M."/>
        </authorList>
    </citation>
    <scope>NUCLEOTIDE SEQUENCE [LARGE SCALE GENOMIC DNA]</scope>
    <source>
        <strain evidence="1 2">DSM 27929</strain>
    </source>
</reference>
<dbReference type="InterPro" id="IPR036641">
    <property type="entry name" value="HPT_dom_sf"/>
</dbReference>
<keyword evidence="2" id="KW-1185">Reference proteome</keyword>
<gene>
    <name evidence="1" type="ORF">CLW00_101143</name>
</gene>
<dbReference type="EMBL" id="PVTR01000001">
    <property type="protein sequence ID" value="PRY90482.1"/>
    <property type="molecule type" value="Genomic_DNA"/>
</dbReference>
<evidence type="ECO:0008006" key="3">
    <source>
        <dbReference type="Google" id="ProtNLM"/>
    </source>
</evidence>
<sequence>MQQIPPVSFDKIEEMTEGDAEFKAELISAIYFSLQELRQKYIEGAANHDTVIIQEIRHKVKPSLALFDMILLNEIIQDGKDIIENQGFNEAFMEHFDKFLDAVEDAIDYVRPHVTDIEDEA</sequence>
<dbReference type="GO" id="GO:0000160">
    <property type="term" value="P:phosphorelay signal transduction system"/>
    <property type="evidence" value="ECO:0007669"/>
    <property type="project" value="InterPro"/>
</dbReference>
<protein>
    <recommendedName>
        <fullName evidence="3">HPt domain-containing protein</fullName>
    </recommendedName>
</protein>
<proteinExistence type="predicted"/>
<accession>A0A2T0WUU9</accession>
<dbReference type="RefSeq" id="WP_106131730.1">
    <property type="nucleotide sequence ID" value="NZ_PVTR01000001.1"/>
</dbReference>
<dbReference type="SUPFAM" id="SSF47226">
    <property type="entry name" value="Histidine-containing phosphotransfer domain, HPT domain"/>
    <property type="match status" value="1"/>
</dbReference>
<comment type="caution">
    <text evidence="1">The sequence shown here is derived from an EMBL/GenBank/DDBJ whole genome shotgun (WGS) entry which is preliminary data.</text>
</comment>
<name>A0A2T0WUU9_9BACT</name>
<dbReference type="Proteomes" id="UP000238157">
    <property type="component" value="Unassembled WGS sequence"/>
</dbReference>
<organism evidence="1 2">
    <name type="scientific">Mongoliibacter ruber</name>
    <dbReference type="NCBI Taxonomy" id="1750599"/>
    <lineage>
        <taxon>Bacteria</taxon>
        <taxon>Pseudomonadati</taxon>
        <taxon>Bacteroidota</taxon>
        <taxon>Cytophagia</taxon>
        <taxon>Cytophagales</taxon>
        <taxon>Cyclobacteriaceae</taxon>
        <taxon>Mongoliibacter</taxon>
    </lineage>
</organism>
<dbReference type="AlphaFoldDB" id="A0A2T0WUU9"/>
<evidence type="ECO:0000313" key="1">
    <source>
        <dbReference type="EMBL" id="PRY90482.1"/>
    </source>
</evidence>